<keyword evidence="9 12" id="KW-0201">Cytochrome c-type biogenesis</keyword>
<dbReference type="Pfam" id="PF03379">
    <property type="entry name" value="CcmB"/>
    <property type="match status" value="1"/>
</dbReference>
<evidence type="ECO:0000256" key="7">
    <source>
        <dbReference type="ARBA" id="ARBA00022519"/>
    </source>
</evidence>
<comment type="subcellular location">
    <subcellularLocation>
        <location evidence="2">Cell inner membrane</location>
        <topology evidence="2">Multi-pass membrane protein</topology>
    </subcellularLocation>
</comment>
<dbReference type="PANTHER" id="PTHR30070:SF1">
    <property type="entry name" value="CYTOCHROME C BIOGENESIS B-RELATED"/>
    <property type="match status" value="1"/>
</dbReference>
<dbReference type="EMBL" id="SSHH01000001">
    <property type="protein sequence ID" value="TIX51358.1"/>
    <property type="molecule type" value="Genomic_DNA"/>
</dbReference>
<evidence type="ECO:0000256" key="8">
    <source>
        <dbReference type="ARBA" id="ARBA00022692"/>
    </source>
</evidence>
<dbReference type="PIRSF" id="PIRSF002764">
    <property type="entry name" value="CcmB"/>
    <property type="match status" value="1"/>
</dbReference>
<keyword evidence="5 12" id="KW-0813">Transport</keyword>
<evidence type="ECO:0000256" key="3">
    <source>
        <dbReference type="ARBA" id="ARBA00010544"/>
    </source>
</evidence>
<dbReference type="GO" id="GO:0005886">
    <property type="term" value="C:plasma membrane"/>
    <property type="evidence" value="ECO:0007669"/>
    <property type="project" value="UniProtKB-SubCell"/>
</dbReference>
<dbReference type="GO" id="GO:0017004">
    <property type="term" value="P:cytochrome complex assembly"/>
    <property type="evidence" value="ECO:0007669"/>
    <property type="project" value="UniProtKB-KW"/>
</dbReference>
<evidence type="ECO:0000256" key="1">
    <source>
        <dbReference type="ARBA" id="ARBA00002442"/>
    </source>
</evidence>
<accession>A0A4T3F2K5</accession>
<dbReference type="PANTHER" id="PTHR30070">
    <property type="entry name" value="HEME EXPORTER PROTEIN B"/>
    <property type="match status" value="1"/>
</dbReference>
<evidence type="ECO:0000256" key="10">
    <source>
        <dbReference type="ARBA" id="ARBA00022989"/>
    </source>
</evidence>
<dbReference type="InterPro" id="IPR003544">
    <property type="entry name" value="Cyt_c_biogenesis_CcmB"/>
</dbReference>
<dbReference type="OrthoDB" id="9812915at2"/>
<feature type="transmembrane region" description="Helical" evidence="13">
    <location>
        <begin position="164"/>
        <end position="184"/>
    </location>
</feature>
<comment type="caution">
    <text evidence="14">The sequence shown here is derived from an EMBL/GenBank/DDBJ whole genome shotgun (WGS) entry which is preliminary data.</text>
</comment>
<comment type="similarity">
    <text evidence="3 12">Belongs to the CcmB/CycW/HelB family.</text>
</comment>
<keyword evidence="11 12" id="KW-0472">Membrane</keyword>
<evidence type="ECO:0000256" key="13">
    <source>
        <dbReference type="SAM" id="Phobius"/>
    </source>
</evidence>
<name>A0A4T3F2K5_9SPHN</name>
<dbReference type="GO" id="GO:0015232">
    <property type="term" value="F:heme transmembrane transporter activity"/>
    <property type="evidence" value="ECO:0007669"/>
    <property type="project" value="InterPro"/>
</dbReference>
<feature type="transmembrane region" description="Helical" evidence="13">
    <location>
        <begin position="190"/>
        <end position="214"/>
    </location>
</feature>
<dbReference type="PRINTS" id="PR01414">
    <property type="entry name" value="CCMBBIOGNSIS"/>
</dbReference>
<dbReference type="RefSeq" id="WP_136692143.1">
    <property type="nucleotide sequence ID" value="NZ_SSHH01000001.1"/>
</dbReference>
<keyword evidence="8 13" id="KW-0812">Transmembrane</keyword>
<dbReference type="Proteomes" id="UP000309389">
    <property type="component" value="Unassembled WGS sequence"/>
</dbReference>
<protein>
    <recommendedName>
        <fullName evidence="4 12">Heme exporter protein B</fullName>
    </recommendedName>
</protein>
<feature type="transmembrane region" description="Helical" evidence="13">
    <location>
        <begin position="104"/>
        <end position="124"/>
    </location>
</feature>
<keyword evidence="10 13" id="KW-1133">Transmembrane helix</keyword>
<evidence type="ECO:0000256" key="9">
    <source>
        <dbReference type="ARBA" id="ARBA00022748"/>
    </source>
</evidence>
<evidence type="ECO:0000313" key="14">
    <source>
        <dbReference type="EMBL" id="TIX51358.1"/>
    </source>
</evidence>
<dbReference type="AlphaFoldDB" id="A0A4T3F2K5"/>
<sequence>MSALATLLKRDLARFLPGTASGGTLLPLLFFMAVAMLYPFAIGPNPTLLAQTGGGVIWVAALLAAILPLDRLLASDVEAGFFDQWALRGIAEEMVVAIRLLAHWLSFGPFLMLAAIPASALVGIDGETLRIVEIGLLAGTPGLAAIGVIIASVTVGLRSGGAALSGLLVIPLAVPLLIFGAGSLSTGGEGGLALTAAISLALVAIAPFAGGAAIRAAREG</sequence>
<evidence type="ECO:0000256" key="5">
    <source>
        <dbReference type="ARBA" id="ARBA00022448"/>
    </source>
</evidence>
<organism evidence="14 15">
    <name type="scientific">Alteraurantiacibacter aquimixticola</name>
    <dbReference type="NCBI Taxonomy" id="2489173"/>
    <lineage>
        <taxon>Bacteria</taxon>
        <taxon>Pseudomonadati</taxon>
        <taxon>Pseudomonadota</taxon>
        <taxon>Alphaproteobacteria</taxon>
        <taxon>Sphingomonadales</taxon>
        <taxon>Erythrobacteraceae</taxon>
        <taxon>Alteraurantiacibacter</taxon>
    </lineage>
</organism>
<comment type="function">
    <text evidence="1 12">Required for the export of heme to the periplasm for the biogenesis of c-type cytochromes.</text>
</comment>
<keyword evidence="6 12" id="KW-1003">Cell membrane</keyword>
<evidence type="ECO:0000313" key="15">
    <source>
        <dbReference type="Proteomes" id="UP000309389"/>
    </source>
</evidence>
<dbReference type="InterPro" id="IPR026031">
    <property type="entry name" value="Cyt_c_CcmB_bac"/>
</dbReference>
<keyword evidence="15" id="KW-1185">Reference proteome</keyword>
<proteinExistence type="inferred from homology"/>
<evidence type="ECO:0000256" key="11">
    <source>
        <dbReference type="ARBA" id="ARBA00023136"/>
    </source>
</evidence>
<evidence type="ECO:0000256" key="4">
    <source>
        <dbReference type="ARBA" id="ARBA00016452"/>
    </source>
</evidence>
<feature type="transmembrane region" description="Helical" evidence="13">
    <location>
        <begin position="20"/>
        <end position="42"/>
    </location>
</feature>
<evidence type="ECO:0000256" key="2">
    <source>
        <dbReference type="ARBA" id="ARBA00004429"/>
    </source>
</evidence>
<evidence type="ECO:0000256" key="12">
    <source>
        <dbReference type="PIRNR" id="PIRNR002764"/>
    </source>
</evidence>
<keyword evidence="7 12" id="KW-0997">Cell inner membrane</keyword>
<dbReference type="GO" id="GO:1903607">
    <property type="term" value="P:cytochrome c biosynthetic process"/>
    <property type="evidence" value="ECO:0007669"/>
    <property type="project" value="TreeGrafter"/>
</dbReference>
<feature type="transmembrane region" description="Helical" evidence="13">
    <location>
        <begin position="136"/>
        <end position="157"/>
    </location>
</feature>
<evidence type="ECO:0000256" key="6">
    <source>
        <dbReference type="ARBA" id="ARBA00022475"/>
    </source>
</evidence>
<feature type="transmembrane region" description="Helical" evidence="13">
    <location>
        <begin position="48"/>
        <end position="67"/>
    </location>
</feature>
<reference evidence="14 15" key="1">
    <citation type="submission" date="2019-04" db="EMBL/GenBank/DDBJ databases">
        <title>Altererythrobacter aquimixticola sp. nov., isolated from sediment of junction between the ocean and a freshwater spring.</title>
        <authorList>
            <person name="Yoon J.-H."/>
        </authorList>
    </citation>
    <scope>NUCLEOTIDE SEQUENCE [LARGE SCALE GENOMIC DNA]</scope>
    <source>
        <strain evidence="14 15">SSKS-13</strain>
    </source>
</reference>
<gene>
    <name evidence="14" type="ORF">E5222_02515</name>
</gene>